<protein>
    <submittedName>
        <fullName evidence="1">Mitochondrial ornithine carrier protein</fullName>
    </submittedName>
</protein>
<evidence type="ECO:0000313" key="2">
    <source>
        <dbReference type="Proteomes" id="UP001320706"/>
    </source>
</evidence>
<gene>
    <name evidence="1" type="primary">ORT1</name>
    <name evidence="1" type="ORF">M8818_002704</name>
</gene>
<dbReference type="Proteomes" id="UP001320706">
    <property type="component" value="Unassembled WGS sequence"/>
</dbReference>
<name>A0ACC3SGN5_9PEZI</name>
<organism evidence="1 2">
    <name type="scientific">Zalaria obscura</name>
    <dbReference type="NCBI Taxonomy" id="2024903"/>
    <lineage>
        <taxon>Eukaryota</taxon>
        <taxon>Fungi</taxon>
        <taxon>Dikarya</taxon>
        <taxon>Ascomycota</taxon>
        <taxon>Pezizomycotina</taxon>
        <taxon>Dothideomycetes</taxon>
        <taxon>Dothideomycetidae</taxon>
        <taxon>Dothideales</taxon>
        <taxon>Zalariaceae</taxon>
        <taxon>Zalaria</taxon>
    </lineage>
</organism>
<sequence length="330" mass="35979">MDVRDVSITHAHPMSADLEEIKSIEKTSQGVEALKDVAFGSFAGIVGKFVEYPFDTVKVRLQSQPDHLPLRYTGPLDCFRKSLRQDGFLGLYRGISAPLIGAALETSSLFFSYRLAQDAVQAYVLPNRDPLPLSALVGCGAASGAFTSLLLTPVELIKCKMQVPIETRGTVISRPGPFTLIAAVYRHHGIMGFWHGQMGTLIREMGGSAAWFGSYEGVTIAFRKMAHGKRNLKSEEGSLPIYQQMLAGAVAGMSYNFLFYPADTIKSRMQTGEVLAATGARQTFWGVGKATWNQHGLKGLYRGCGITVARSAPSSALIFTIYEALRKLFP</sequence>
<evidence type="ECO:0000313" key="1">
    <source>
        <dbReference type="EMBL" id="KAK8213405.1"/>
    </source>
</evidence>
<keyword evidence="2" id="KW-1185">Reference proteome</keyword>
<comment type="caution">
    <text evidence="1">The sequence shown here is derived from an EMBL/GenBank/DDBJ whole genome shotgun (WGS) entry which is preliminary data.</text>
</comment>
<dbReference type="EMBL" id="JAMKPW020000011">
    <property type="protein sequence ID" value="KAK8213405.1"/>
    <property type="molecule type" value="Genomic_DNA"/>
</dbReference>
<proteinExistence type="predicted"/>
<accession>A0ACC3SGN5</accession>
<reference evidence="1" key="1">
    <citation type="submission" date="2024-02" db="EMBL/GenBank/DDBJ databases">
        <title>Metagenome Assembled Genome of Zalaria obscura JY119.</title>
        <authorList>
            <person name="Vighnesh L."/>
            <person name="Jagadeeshwari U."/>
            <person name="Venkata Ramana C."/>
            <person name="Sasikala C."/>
        </authorList>
    </citation>
    <scope>NUCLEOTIDE SEQUENCE</scope>
    <source>
        <strain evidence="1">JY119</strain>
    </source>
</reference>